<dbReference type="EMBL" id="CAJNOM010000037">
    <property type="protein sequence ID" value="CAF0878566.1"/>
    <property type="molecule type" value="Genomic_DNA"/>
</dbReference>
<comment type="caution">
    <text evidence="1">The sequence shown here is derived from an EMBL/GenBank/DDBJ whole genome shotgun (WGS) entry which is preliminary data.</text>
</comment>
<name>A0A813MBC2_9BILA</name>
<dbReference type="EMBL" id="CAJNOI010000001">
    <property type="protein sequence ID" value="CAF0718829.1"/>
    <property type="molecule type" value="Genomic_DNA"/>
</dbReference>
<dbReference type="EMBL" id="CAJNOM010000040">
    <property type="protein sequence ID" value="CAF0889570.1"/>
    <property type="molecule type" value="Genomic_DNA"/>
</dbReference>
<gene>
    <name evidence="1" type="ORF">BJG266_LOCUS15</name>
    <name evidence="2" type="ORF">QVE165_LOCUS8285</name>
    <name evidence="3" type="ORF">QVE165_LOCUS8869</name>
</gene>
<evidence type="ECO:0000313" key="3">
    <source>
        <dbReference type="EMBL" id="CAF0889570.1"/>
    </source>
</evidence>
<dbReference type="Proteomes" id="UP000663877">
    <property type="component" value="Unassembled WGS sequence"/>
</dbReference>
<proteinExistence type="predicted"/>
<evidence type="ECO:0000313" key="5">
    <source>
        <dbReference type="Proteomes" id="UP000663877"/>
    </source>
</evidence>
<dbReference type="AlphaFoldDB" id="A0A813MBC2"/>
<evidence type="ECO:0000313" key="1">
    <source>
        <dbReference type="EMBL" id="CAF0718829.1"/>
    </source>
</evidence>
<accession>A0A813MBC2</accession>
<sequence length="122" mass="14105">MKHKFTFVSSISSISSATHLYYTPETKSDIIAFAIGNPENKVTAKLSKNNQKFLGSDIGDLLIQRHNHELQRCSQFYSLASIFNETTTKDKHPMKLRNIKKMYSTGRKYFFRLFLCCTNDIN</sequence>
<dbReference type="OrthoDB" id="9985252at2759"/>
<organism evidence="1 5">
    <name type="scientific">Adineta steineri</name>
    <dbReference type="NCBI Taxonomy" id="433720"/>
    <lineage>
        <taxon>Eukaryota</taxon>
        <taxon>Metazoa</taxon>
        <taxon>Spiralia</taxon>
        <taxon>Gnathifera</taxon>
        <taxon>Rotifera</taxon>
        <taxon>Eurotatoria</taxon>
        <taxon>Bdelloidea</taxon>
        <taxon>Adinetida</taxon>
        <taxon>Adinetidae</taxon>
        <taxon>Adineta</taxon>
    </lineage>
</organism>
<evidence type="ECO:0000313" key="4">
    <source>
        <dbReference type="Proteomes" id="UP000663832"/>
    </source>
</evidence>
<dbReference type="Proteomes" id="UP000663832">
    <property type="component" value="Unassembled WGS sequence"/>
</dbReference>
<keyword evidence="4" id="KW-1185">Reference proteome</keyword>
<protein>
    <submittedName>
        <fullName evidence="1">Uncharacterized protein</fullName>
    </submittedName>
</protein>
<evidence type="ECO:0000313" key="2">
    <source>
        <dbReference type="EMBL" id="CAF0878566.1"/>
    </source>
</evidence>
<reference evidence="1" key="1">
    <citation type="submission" date="2021-02" db="EMBL/GenBank/DDBJ databases">
        <authorList>
            <person name="Nowell W R."/>
        </authorList>
    </citation>
    <scope>NUCLEOTIDE SEQUENCE</scope>
</reference>